<dbReference type="AlphaFoldDB" id="A0A7C4EPJ5"/>
<dbReference type="EMBL" id="DTHO01000066">
    <property type="protein sequence ID" value="HGG99990.1"/>
    <property type="molecule type" value="Genomic_DNA"/>
</dbReference>
<sequence>MSIKEFYSKSLGRRFLLTAMLVSITMILLSFTVYLNKVENSIKEEFALIKKVEQKINQSYELKKKLENITLPEGKNAEIFTAQFIDSIKIRFPDVNIEISNIKRENREFGFSMTLRGEALWSRFVDILSFLEQTDYPFIFIKSLSLNPKEDRINFDIKTEVKLLSGQDDKRS</sequence>
<accession>A0A7C4EPJ5</accession>
<keyword evidence="2" id="KW-0812">Transmembrane</keyword>
<comment type="caution">
    <text evidence="3">The sequence shown here is derived from an EMBL/GenBank/DDBJ whole genome shotgun (WGS) entry which is preliminary data.</text>
</comment>
<keyword evidence="2" id="KW-1133">Transmembrane helix</keyword>
<evidence type="ECO:0000313" key="3">
    <source>
        <dbReference type="EMBL" id="HGG99990.1"/>
    </source>
</evidence>
<organism evidence="3">
    <name type="scientific">Thermodesulfovibrio aggregans</name>
    <dbReference type="NCBI Taxonomy" id="86166"/>
    <lineage>
        <taxon>Bacteria</taxon>
        <taxon>Pseudomonadati</taxon>
        <taxon>Nitrospirota</taxon>
        <taxon>Thermodesulfovibrionia</taxon>
        <taxon>Thermodesulfovibrionales</taxon>
        <taxon>Thermodesulfovibrionaceae</taxon>
        <taxon>Thermodesulfovibrio</taxon>
    </lineage>
</organism>
<evidence type="ECO:0000256" key="2">
    <source>
        <dbReference type="SAM" id="Phobius"/>
    </source>
</evidence>
<feature type="coiled-coil region" evidence="1">
    <location>
        <begin position="35"/>
        <end position="69"/>
    </location>
</feature>
<protein>
    <submittedName>
        <fullName evidence="3">Uncharacterized protein</fullName>
    </submittedName>
</protein>
<keyword evidence="1" id="KW-0175">Coiled coil</keyword>
<evidence type="ECO:0000256" key="1">
    <source>
        <dbReference type="SAM" id="Coils"/>
    </source>
</evidence>
<name>A0A7C4EPJ5_9BACT</name>
<reference evidence="3" key="1">
    <citation type="journal article" date="2020" name="mSystems">
        <title>Genome- and Community-Level Interaction Insights into Carbon Utilization and Element Cycling Functions of Hydrothermarchaeota in Hydrothermal Sediment.</title>
        <authorList>
            <person name="Zhou Z."/>
            <person name="Liu Y."/>
            <person name="Xu W."/>
            <person name="Pan J."/>
            <person name="Luo Z.H."/>
            <person name="Li M."/>
        </authorList>
    </citation>
    <scope>NUCLEOTIDE SEQUENCE [LARGE SCALE GENOMIC DNA]</scope>
    <source>
        <strain evidence="3">SpSt-788</strain>
    </source>
</reference>
<keyword evidence="2" id="KW-0472">Membrane</keyword>
<gene>
    <name evidence="3" type="ORF">ENV75_06065</name>
</gene>
<feature type="transmembrane region" description="Helical" evidence="2">
    <location>
        <begin position="15"/>
        <end position="35"/>
    </location>
</feature>
<proteinExistence type="predicted"/>